<accession>A0ACB7IC27</accession>
<protein>
    <submittedName>
        <fullName evidence="1">Uncharacterized protein</fullName>
    </submittedName>
</protein>
<organism evidence="1 2">
    <name type="scientific">Manihot esculenta</name>
    <name type="common">Cassava</name>
    <name type="synonym">Jatropha manihot</name>
    <dbReference type="NCBI Taxonomy" id="3983"/>
    <lineage>
        <taxon>Eukaryota</taxon>
        <taxon>Viridiplantae</taxon>
        <taxon>Streptophyta</taxon>
        <taxon>Embryophyta</taxon>
        <taxon>Tracheophyta</taxon>
        <taxon>Spermatophyta</taxon>
        <taxon>Magnoliopsida</taxon>
        <taxon>eudicotyledons</taxon>
        <taxon>Gunneridae</taxon>
        <taxon>Pentapetalae</taxon>
        <taxon>rosids</taxon>
        <taxon>fabids</taxon>
        <taxon>Malpighiales</taxon>
        <taxon>Euphorbiaceae</taxon>
        <taxon>Crotonoideae</taxon>
        <taxon>Manihoteae</taxon>
        <taxon>Manihot</taxon>
    </lineage>
</organism>
<proteinExistence type="predicted"/>
<comment type="caution">
    <text evidence="1">The sequence shown here is derived from an EMBL/GenBank/DDBJ whole genome shotgun (WGS) entry which is preliminary data.</text>
</comment>
<dbReference type="EMBL" id="CM004387">
    <property type="protein sequence ID" value="KAG8661764.1"/>
    <property type="molecule type" value="Genomic_DNA"/>
</dbReference>
<gene>
    <name evidence="1" type="ORF">MANES_01G039232v8</name>
</gene>
<keyword evidence="2" id="KW-1185">Reference proteome</keyword>
<evidence type="ECO:0000313" key="1">
    <source>
        <dbReference type="EMBL" id="KAG8661764.1"/>
    </source>
</evidence>
<sequence>MTNGFGHMSLKVFTHFTKQKCAFLVQVRTYIYI</sequence>
<dbReference type="Proteomes" id="UP000091857">
    <property type="component" value="Chromosome 1"/>
</dbReference>
<name>A0ACB7IC27_MANES</name>
<reference evidence="2" key="1">
    <citation type="journal article" date="2016" name="Nat. Biotechnol.">
        <title>Sequencing wild and cultivated cassava and related species reveals extensive interspecific hybridization and genetic diversity.</title>
        <authorList>
            <person name="Bredeson J.V."/>
            <person name="Lyons J.B."/>
            <person name="Prochnik S.E."/>
            <person name="Wu G.A."/>
            <person name="Ha C.M."/>
            <person name="Edsinger-Gonzales E."/>
            <person name="Grimwood J."/>
            <person name="Schmutz J."/>
            <person name="Rabbi I.Y."/>
            <person name="Egesi C."/>
            <person name="Nauluvula P."/>
            <person name="Lebot V."/>
            <person name="Ndunguru J."/>
            <person name="Mkamilo G."/>
            <person name="Bart R.S."/>
            <person name="Setter T.L."/>
            <person name="Gleadow R.M."/>
            <person name="Kulakow P."/>
            <person name="Ferguson M.E."/>
            <person name="Rounsley S."/>
            <person name="Rokhsar D.S."/>
        </authorList>
    </citation>
    <scope>NUCLEOTIDE SEQUENCE [LARGE SCALE GENOMIC DNA]</scope>
    <source>
        <strain evidence="2">cv. AM560-2</strain>
    </source>
</reference>
<evidence type="ECO:0000313" key="2">
    <source>
        <dbReference type="Proteomes" id="UP000091857"/>
    </source>
</evidence>